<evidence type="ECO:0000313" key="8">
    <source>
        <dbReference type="EMBL" id="EZP71504.1"/>
    </source>
</evidence>
<dbReference type="eggNOG" id="COG2814">
    <property type="taxonomic scope" value="Bacteria"/>
</dbReference>
<feature type="transmembrane region" description="Helical" evidence="6">
    <location>
        <begin position="378"/>
        <end position="397"/>
    </location>
</feature>
<dbReference type="InterPro" id="IPR036259">
    <property type="entry name" value="MFS_trans_sf"/>
</dbReference>
<sequence length="404" mass="42107">MASAQTRSDPPIGAFVAFLAAVFAMGSLGIDAVLPAFPAMVRDFHLRDPSQVQFTITSFAVGMGLGNLIGGPLSDAKGRRAIILFGCLLYAMGAFVGSMSGGIATLCCARAFQGIGAAFATVATTALARDSYSGATMARVMSYAMMFFAMMPAVAPFIGQGISIAFGWRVVFGVFAAFGGLLALRTWMAVADVNTERSGLSMTVLADRARQVLAFREVRIAIAAQACNFGILLSMLGSIQPVFEKAFDRAASFPIYFALMAVAIAVAGFVNGRIVGTVGAARLSRWALGCGTALAVVVGVALRLHGVSSSMEFPLFLLWATGTFFVYGFTMGNLNAIAMEPAGHLAGMASSLVASVPMLVGSTLSIPVGMAFDGTPVPLVLATTLFSGVAFLILYRLRLSEPRS</sequence>
<organism evidence="8 9">
    <name type="scientific">Novosphingobium resinovorum</name>
    <dbReference type="NCBI Taxonomy" id="158500"/>
    <lineage>
        <taxon>Bacteria</taxon>
        <taxon>Pseudomonadati</taxon>
        <taxon>Pseudomonadota</taxon>
        <taxon>Alphaproteobacteria</taxon>
        <taxon>Sphingomonadales</taxon>
        <taxon>Sphingomonadaceae</taxon>
        <taxon>Novosphingobium</taxon>
    </lineage>
</organism>
<evidence type="ECO:0000256" key="2">
    <source>
        <dbReference type="ARBA" id="ARBA00022475"/>
    </source>
</evidence>
<dbReference type="InterPro" id="IPR011701">
    <property type="entry name" value="MFS"/>
</dbReference>
<dbReference type="PROSITE" id="PS50850">
    <property type="entry name" value="MFS"/>
    <property type="match status" value="1"/>
</dbReference>
<evidence type="ECO:0000313" key="9">
    <source>
        <dbReference type="Proteomes" id="UP000024329"/>
    </source>
</evidence>
<keyword evidence="4 6" id="KW-1133">Transmembrane helix</keyword>
<evidence type="ECO:0000256" key="5">
    <source>
        <dbReference type="ARBA" id="ARBA00023136"/>
    </source>
</evidence>
<dbReference type="Proteomes" id="UP000024329">
    <property type="component" value="Unassembled WGS sequence"/>
</dbReference>
<feature type="transmembrane region" description="Helical" evidence="6">
    <location>
        <begin position="165"/>
        <end position="184"/>
    </location>
</feature>
<accession>A0A031JBH7</accession>
<evidence type="ECO:0000256" key="1">
    <source>
        <dbReference type="ARBA" id="ARBA00004651"/>
    </source>
</evidence>
<feature type="transmembrane region" description="Helical" evidence="6">
    <location>
        <begin position="286"/>
        <end position="304"/>
    </location>
</feature>
<reference evidence="8 9" key="1">
    <citation type="submission" date="2014-03" db="EMBL/GenBank/DDBJ databases">
        <title>Whole genome sequence of Novosphingobium resinovorum KF1.</title>
        <authorList>
            <person name="Gan H.M."/>
            <person name="Gan H.Y."/>
            <person name="Chew T.H."/>
            <person name="Savka M.A."/>
        </authorList>
    </citation>
    <scope>NUCLEOTIDE SEQUENCE [LARGE SCALE GENOMIC DNA]</scope>
    <source>
        <strain evidence="8 9">KF1</strain>
    </source>
</reference>
<dbReference type="Gene3D" id="1.20.1720.10">
    <property type="entry name" value="Multidrug resistance protein D"/>
    <property type="match status" value="1"/>
</dbReference>
<evidence type="ECO:0000259" key="7">
    <source>
        <dbReference type="PROSITE" id="PS50850"/>
    </source>
</evidence>
<dbReference type="EMBL" id="JFYZ01000059">
    <property type="protein sequence ID" value="EZP71504.1"/>
    <property type="molecule type" value="Genomic_DNA"/>
</dbReference>
<comment type="subcellular location">
    <subcellularLocation>
        <location evidence="1">Cell membrane</location>
        <topology evidence="1">Multi-pass membrane protein</topology>
    </subcellularLocation>
</comment>
<keyword evidence="2" id="KW-1003">Cell membrane</keyword>
<feature type="transmembrane region" description="Helical" evidence="6">
    <location>
        <begin position="255"/>
        <end position="274"/>
    </location>
</feature>
<dbReference type="Pfam" id="PF07690">
    <property type="entry name" value="MFS_1"/>
    <property type="match status" value="1"/>
</dbReference>
<feature type="transmembrane region" description="Helical" evidence="6">
    <location>
        <begin position="81"/>
        <end position="104"/>
    </location>
</feature>
<feature type="transmembrane region" description="Helical" evidence="6">
    <location>
        <begin position="349"/>
        <end position="372"/>
    </location>
</feature>
<gene>
    <name evidence="8" type="ORF">BV97_05205</name>
</gene>
<evidence type="ECO:0000256" key="6">
    <source>
        <dbReference type="SAM" id="Phobius"/>
    </source>
</evidence>
<feature type="transmembrane region" description="Helical" evidence="6">
    <location>
        <begin position="140"/>
        <end position="159"/>
    </location>
</feature>
<feature type="domain" description="Major facilitator superfamily (MFS) profile" evidence="7">
    <location>
        <begin position="15"/>
        <end position="400"/>
    </location>
</feature>
<keyword evidence="5 6" id="KW-0472">Membrane</keyword>
<feature type="transmembrane region" description="Helical" evidence="6">
    <location>
        <begin position="220"/>
        <end position="243"/>
    </location>
</feature>
<name>A0A031JBH7_9SPHN</name>
<feature type="transmembrane region" description="Helical" evidence="6">
    <location>
        <begin position="50"/>
        <end position="69"/>
    </location>
</feature>
<dbReference type="AlphaFoldDB" id="A0A031JBH7"/>
<dbReference type="InterPro" id="IPR050189">
    <property type="entry name" value="MFS_Efflux_Transporters"/>
</dbReference>
<dbReference type="GO" id="GO:0022857">
    <property type="term" value="F:transmembrane transporter activity"/>
    <property type="evidence" value="ECO:0007669"/>
    <property type="project" value="InterPro"/>
</dbReference>
<dbReference type="GO" id="GO:0005886">
    <property type="term" value="C:plasma membrane"/>
    <property type="evidence" value="ECO:0007669"/>
    <property type="project" value="UniProtKB-SubCell"/>
</dbReference>
<dbReference type="PANTHER" id="PTHR43124:SF3">
    <property type="entry name" value="CHLORAMPHENICOL EFFLUX PUMP RV0191"/>
    <property type="match status" value="1"/>
</dbReference>
<dbReference type="PATRIC" id="fig|158500.4.peg.5283"/>
<protein>
    <submittedName>
        <fullName evidence="8">Drug resistance transporter, Bcr/CflA subfamily</fullName>
    </submittedName>
</protein>
<evidence type="ECO:0000256" key="3">
    <source>
        <dbReference type="ARBA" id="ARBA00022692"/>
    </source>
</evidence>
<keyword evidence="3 6" id="KW-0812">Transmembrane</keyword>
<feature type="transmembrane region" description="Helical" evidence="6">
    <location>
        <begin position="12"/>
        <end position="30"/>
    </location>
</feature>
<comment type="caution">
    <text evidence="8">The sequence shown here is derived from an EMBL/GenBank/DDBJ whole genome shotgun (WGS) entry which is preliminary data.</text>
</comment>
<dbReference type="PANTHER" id="PTHR43124">
    <property type="entry name" value="PURINE EFFLUX PUMP PBUE"/>
    <property type="match status" value="1"/>
</dbReference>
<feature type="transmembrane region" description="Helical" evidence="6">
    <location>
        <begin position="316"/>
        <end position="337"/>
    </location>
</feature>
<evidence type="ECO:0000256" key="4">
    <source>
        <dbReference type="ARBA" id="ARBA00022989"/>
    </source>
</evidence>
<dbReference type="SUPFAM" id="SSF103473">
    <property type="entry name" value="MFS general substrate transporter"/>
    <property type="match status" value="1"/>
</dbReference>
<feature type="transmembrane region" description="Helical" evidence="6">
    <location>
        <begin position="110"/>
        <end position="128"/>
    </location>
</feature>
<proteinExistence type="predicted"/>
<dbReference type="InterPro" id="IPR020846">
    <property type="entry name" value="MFS_dom"/>
</dbReference>